<dbReference type="Gene3D" id="1.10.287.1490">
    <property type="match status" value="1"/>
</dbReference>
<dbReference type="Proteomes" id="UP000054248">
    <property type="component" value="Unassembled WGS sequence"/>
</dbReference>
<feature type="coiled-coil region" evidence="4">
    <location>
        <begin position="454"/>
        <end position="611"/>
    </location>
</feature>
<keyword evidence="2" id="KW-0067">ATP-binding</keyword>
<dbReference type="EMBL" id="KN823394">
    <property type="protein sequence ID" value="KIO17343.1"/>
    <property type="molecule type" value="Genomic_DNA"/>
</dbReference>
<accession>A0A0C3K7K2</accession>
<feature type="domain" description="SMC hinge" evidence="6">
    <location>
        <begin position="293"/>
        <end position="405"/>
    </location>
</feature>
<dbReference type="OrthoDB" id="5575062at2759"/>
<dbReference type="InterPro" id="IPR010935">
    <property type="entry name" value="SMC_hinge"/>
</dbReference>
<keyword evidence="3" id="KW-0539">Nucleus</keyword>
<dbReference type="InterPro" id="IPR036277">
    <property type="entry name" value="SMC_hinge_sf"/>
</dbReference>
<dbReference type="PANTHER" id="PTHR18937">
    <property type="entry name" value="STRUCTURAL MAINTENANCE OF CHROMOSOMES SMC FAMILY MEMBER"/>
    <property type="match status" value="1"/>
</dbReference>
<reference evidence="8" key="2">
    <citation type="submission" date="2015-01" db="EMBL/GenBank/DDBJ databases">
        <title>Evolutionary Origins and Diversification of the Mycorrhizal Mutualists.</title>
        <authorList>
            <consortium name="DOE Joint Genome Institute"/>
            <consortium name="Mycorrhizal Genomics Consortium"/>
            <person name="Kohler A."/>
            <person name="Kuo A."/>
            <person name="Nagy L.G."/>
            <person name="Floudas D."/>
            <person name="Copeland A."/>
            <person name="Barry K.W."/>
            <person name="Cichocki N."/>
            <person name="Veneault-Fourrey C."/>
            <person name="LaButti K."/>
            <person name="Lindquist E.A."/>
            <person name="Lipzen A."/>
            <person name="Lundell T."/>
            <person name="Morin E."/>
            <person name="Murat C."/>
            <person name="Riley R."/>
            <person name="Ohm R."/>
            <person name="Sun H."/>
            <person name="Tunlid A."/>
            <person name="Henrissat B."/>
            <person name="Grigoriev I.V."/>
            <person name="Hibbett D.S."/>
            <person name="Martin F."/>
        </authorList>
    </citation>
    <scope>NUCLEOTIDE SEQUENCE [LARGE SCALE GENOMIC DNA]</scope>
    <source>
        <strain evidence="8">MUT 4182</strain>
    </source>
</reference>
<gene>
    <name evidence="7" type="ORF">M407DRAFT_32978</name>
</gene>
<keyword evidence="1" id="KW-0547">Nucleotide-binding</keyword>
<evidence type="ECO:0000256" key="2">
    <source>
        <dbReference type="ARBA" id="ARBA00022840"/>
    </source>
</evidence>
<dbReference type="FunFam" id="3.30.70.1620:FF:000003">
    <property type="entry name" value="Structural maintenance of chromosomes 4"/>
    <property type="match status" value="1"/>
</dbReference>
<organism evidence="7 8">
    <name type="scientific">Tulasnella calospora MUT 4182</name>
    <dbReference type="NCBI Taxonomy" id="1051891"/>
    <lineage>
        <taxon>Eukaryota</taxon>
        <taxon>Fungi</taxon>
        <taxon>Dikarya</taxon>
        <taxon>Basidiomycota</taxon>
        <taxon>Agaricomycotina</taxon>
        <taxon>Agaricomycetes</taxon>
        <taxon>Cantharellales</taxon>
        <taxon>Tulasnellaceae</taxon>
        <taxon>Tulasnella</taxon>
    </lineage>
</organism>
<dbReference type="Gene3D" id="3.30.70.1620">
    <property type="match status" value="1"/>
</dbReference>
<dbReference type="HOGENOM" id="CLU_445918_0_0_1"/>
<dbReference type="AlphaFoldDB" id="A0A0C3K7K2"/>
<dbReference type="GO" id="GO:0007076">
    <property type="term" value="P:mitotic chromosome condensation"/>
    <property type="evidence" value="ECO:0007669"/>
    <property type="project" value="TreeGrafter"/>
</dbReference>
<evidence type="ECO:0000313" key="7">
    <source>
        <dbReference type="EMBL" id="KIO17343.1"/>
    </source>
</evidence>
<evidence type="ECO:0000256" key="4">
    <source>
        <dbReference type="SAM" id="Coils"/>
    </source>
</evidence>
<evidence type="ECO:0000259" key="6">
    <source>
        <dbReference type="SMART" id="SM00968"/>
    </source>
</evidence>
<dbReference type="Gene3D" id="1.20.1060.20">
    <property type="match status" value="1"/>
</dbReference>
<dbReference type="SMART" id="SM00968">
    <property type="entry name" value="SMC_hinge"/>
    <property type="match status" value="1"/>
</dbReference>
<feature type="non-terminal residue" evidence="7">
    <location>
        <position position="1"/>
    </location>
</feature>
<protein>
    <recommendedName>
        <fullName evidence="6">SMC hinge domain-containing protein</fullName>
    </recommendedName>
</protein>
<dbReference type="STRING" id="1051891.A0A0C3K7K2"/>
<feature type="coiled-coil region" evidence="4">
    <location>
        <begin position="7"/>
        <end position="125"/>
    </location>
</feature>
<keyword evidence="4" id="KW-0175">Coiled coil</keyword>
<dbReference type="GO" id="GO:0005524">
    <property type="term" value="F:ATP binding"/>
    <property type="evidence" value="ECO:0007669"/>
    <property type="project" value="UniProtKB-KW"/>
</dbReference>
<evidence type="ECO:0000313" key="8">
    <source>
        <dbReference type="Proteomes" id="UP000054248"/>
    </source>
</evidence>
<dbReference type="SUPFAM" id="SSF75553">
    <property type="entry name" value="Smc hinge domain"/>
    <property type="match status" value="1"/>
</dbReference>
<reference evidence="7 8" key="1">
    <citation type="submission" date="2014-04" db="EMBL/GenBank/DDBJ databases">
        <authorList>
            <consortium name="DOE Joint Genome Institute"/>
            <person name="Kuo A."/>
            <person name="Girlanda M."/>
            <person name="Perotto S."/>
            <person name="Kohler A."/>
            <person name="Nagy L.G."/>
            <person name="Floudas D."/>
            <person name="Copeland A."/>
            <person name="Barry K.W."/>
            <person name="Cichocki N."/>
            <person name="Veneault-Fourrey C."/>
            <person name="LaButti K."/>
            <person name="Lindquist E.A."/>
            <person name="Lipzen A."/>
            <person name="Lundell T."/>
            <person name="Morin E."/>
            <person name="Murat C."/>
            <person name="Sun H."/>
            <person name="Tunlid A."/>
            <person name="Henrissat B."/>
            <person name="Grigoriev I.V."/>
            <person name="Hibbett D.S."/>
            <person name="Martin F."/>
            <person name="Nordberg H.P."/>
            <person name="Cantor M.N."/>
            <person name="Hua S.X."/>
        </authorList>
    </citation>
    <scope>NUCLEOTIDE SEQUENCE [LARGE SCALE GENOMIC DNA]</scope>
    <source>
        <strain evidence="7 8">MUT 4182</strain>
    </source>
</reference>
<dbReference type="PANTHER" id="PTHR18937:SF172">
    <property type="entry name" value="STRUCTURAL MAINTENANCE OF CHROMOSOMES PROTEIN"/>
    <property type="match status" value="1"/>
</dbReference>
<feature type="region of interest" description="Disordered" evidence="5">
    <location>
        <begin position="240"/>
        <end position="274"/>
    </location>
</feature>
<evidence type="ECO:0000256" key="5">
    <source>
        <dbReference type="SAM" id="MobiDB-lite"/>
    </source>
</evidence>
<sequence>DALTQQLQQEKDKNKDTIGAIEELQHAYDERVKAFEVVKKETAPLVKQLQALEKQEVTLQEKRKHIMAKGKKLTKSLKEDHNARAEAERLIENHAESVEKHRKEVEQLESSLESEEAELEKITEGLKGDMHILLWLLLLRSSRKPPLTDKTEVFHAQIEAKQKELEPWNAKINKKQAELDLATNERNMLAEKAEAIQASVDDAVKSVEDLTGEKRAKEEQLGQLKSELVALKREVAAGEKKLQGMEEQEQKLRSKSSSARQKTDEAKASQAANTSANAVLESLNRMKATGRITGFHGRLGDLGTIPDKYDIAMSTACPALNHLVVDQVKQGEACIAYLKAQNIGRANIYVLDKLGKSIPSVNTPENAPRLFDLVKPKDPKFAPAFYKAVRDTLVAENLEQANRLAFGGQRRWRVVTLAGQLIDTSGTMSGGGTRVMKGLMSSKFAAESVRPEVLRQYEQEAEEAGRAFDEYLKEKRAFAAELEELQKRFPQVEMSISKVELDIKGGEKRINDSRARLKELQSQNKPDAGDVKRIGILDREIASASDEVAKLRKQANAIQVLIEGLQNKILEIGGTRLRSQKAKVDGIKEMIDLANEQITKAEVGRAKAEKDVE</sequence>
<dbReference type="Pfam" id="PF06470">
    <property type="entry name" value="SMC_hinge"/>
    <property type="match status" value="1"/>
</dbReference>
<evidence type="ECO:0000256" key="1">
    <source>
        <dbReference type="ARBA" id="ARBA00022741"/>
    </source>
</evidence>
<name>A0A0C3K7K2_9AGAM</name>
<dbReference type="GO" id="GO:0000796">
    <property type="term" value="C:condensin complex"/>
    <property type="evidence" value="ECO:0007669"/>
    <property type="project" value="TreeGrafter"/>
</dbReference>
<feature type="compositionally biased region" description="Basic and acidic residues" evidence="5">
    <location>
        <begin position="240"/>
        <end position="252"/>
    </location>
</feature>
<proteinExistence type="predicted"/>
<feature type="non-terminal residue" evidence="7">
    <location>
        <position position="613"/>
    </location>
</feature>
<keyword evidence="8" id="KW-1185">Reference proteome</keyword>
<evidence type="ECO:0000256" key="3">
    <source>
        <dbReference type="ARBA" id="ARBA00023242"/>
    </source>
</evidence>